<feature type="region of interest" description="Disordered" evidence="1">
    <location>
        <begin position="277"/>
        <end position="299"/>
    </location>
</feature>
<dbReference type="Proteomes" id="UP000184440">
    <property type="component" value="Unassembled WGS sequence"/>
</dbReference>
<feature type="compositionally biased region" description="Basic and acidic residues" evidence="1">
    <location>
        <begin position="288"/>
        <end position="299"/>
    </location>
</feature>
<proteinExistence type="predicted"/>
<dbReference type="EMBL" id="FRCS01000034">
    <property type="protein sequence ID" value="SHN48132.1"/>
    <property type="molecule type" value="Genomic_DNA"/>
</dbReference>
<evidence type="ECO:0000313" key="4">
    <source>
        <dbReference type="Proteomes" id="UP000184440"/>
    </source>
</evidence>
<dbReference type="OrthoDB" id="3359753at2"/>
<dbReference type="STRING" id="134849.SAMN05443668_13429"/>
<keyword evidence="2" id="KW-0472">Membrane</keyword>
<reference evidence="3 4" key="1">
    <citation type="submission" date="2016-11" db="EMBL/GenBank/DDBJ databases">
        <authorList>
            <person name="Jaros S."/>
            <person name="Januszkiewicz K."/>
            <person name="Wedrychowicz H."/>
        </authorList>
    </citation>
    <scope>NUCLEOTIDE SEQUENCE [LARGE SCALE GENOMIC DNA]</scope>
    <source>
        <strain evidence="3 4">DSM 46144</strain>
    </source>
</reference>
<name>A0A1M7RPX6_9ACTN</name>
<dbReference type="Gene3D" id="2.50.20.10">
    <property type="entry name" value="Lipoprotein localisation LolA/LolB/LppX"/>
    <property type="match status" value="1"/>
</dbReference>
<organism evidence="3 4">
    <name type="scientific">Cryptosporangium aurantiacum</name>
    <dbReference type="NCBI Taxonomy" id="134849"/>
    <lineage>
        <taxon>Bacteria</taxon>
        <taxon>Bacillati</taxon>
        <taxon>Actinomycetota</taxon>
        <taxon>Actinomycetes</taxon>
        <taxon>Cryptosporangiales</taxon>
        <taxon>Cryptosporangiaceae</taxon>
        <taxon>Cryptosporangium</taxon>
    </lineage>
</organism>
<keyword evidence="2" id="KW-1133">Transmembrane helix</keyword>
<dbReference type="AlphaFoldDB" id="A0A1M7RPX6"/>
<evidence type="ECO:0000313" key="3">
    <source>
        <dbReference type="EMBL" id="SHN48132.1"/>
    </source>
</evidence>
<keyword evidence="4" id="KW-1185">Reference proteome</keyword>
<evidence type="ECO:0000256" key="1">
    <source>
        <dbReference type="SAM" id="MobiDB-lite"/>
    </source>
</evidence>
<feature type="transmembrane region" description="Helical" evidence="2">
    <location>
        <begin position="44"/>
        <end position="63"/>
    </location>
</feature>
<sequence length="299" mass="32763">MTTELEEHLVAAMRASVADTRLTTDVVAAAARSNRRRRTARRGATALGGLTLAAAVTGIVVATTTGPVTMTTKPPAESPALQPASYVATEVSDAITRSEQQIEHSTLRITHEGKSTGTAEEWWDGVTDDLRRTDVTESGAKLDYLLKHDGDRATSMFVDHSTRTWTTSSYEGESRDKGGEGMVPRTAADIKAALEKQTTLAVLGKETIDGRETLHLKLSGELEVPKEHGKYELWVDAKTYELVRVVAHKRPNPQSQPVIAQWDYTYLPRTAENLAKFTLTPPPGYTEEQPKPIKEKPTN</sequence>
<accession>A0A1M7RPX6</accession>
<evidence type="ECO:0000256" key="2">
    <source>
        <dbReference type="SAM" id="Phobius"/>
    </source>
</evidence>
<gene>
    <name evidence="3" type="ORF">SAMN05443668_13429</name>
</gene>
<protein>
    <submittedName>
        <fullName evidence="3">Uncharacterized protein</fullName>
    </submittedName>
</protein>
<dbReference type="RefSeq" id="WP_073266631.1">
    <property type="nucleotide sequence ID" value="NZ_FRCS01000034.1"/>
</dbReference>
<keyword evidence="2" id="KW-0812">Transmembrane</keyword>